<dbReference type="RefSeq" id="WP_290283391.1">
    <property type="nucleotide sequence ID" value="NZ_JAUFQI010000001.1"/>
</dbReference>
<dbReference type="Gene3D" id="3.30.2350.10">
    <property type="entry name" value="Pseudouridine synthase"/>
    <property type="match status" value="1"/>
</dbReference>
<evidence type="ECO:0000256" key="4">
    <source>
        <dbReference type="ARBA" id="ARBA00036944"/>
    </source>
</evidence>
<evidence type="ECO:0000259" key="9">
    <source>
        <dbReference type="SMART" id="SM00363"/>
    </source>
</evidence>
<dbReference type="PROSITE" id="PS50889">
    <property type="entry name" value="S4"/>
    <property type="match status" value="1"/>
</dbReference>
<keyword evidence="3 7" id="KW-0413">Isomerase</keyword>
<dbReference type="EC" id="5.4.99.-" evidence="7"/>
<comment type="catalytic activity">
    <reaction evidence="4">
        <text>uridine(2605) in 23S rRNA = pseudouridine(2605) in 23S rRNA</text>
        <dbReference type="Rhea" id="RHEA:42520"/>
        <dbReference type="Rhea" id="RHEA-COMP:10095"/>
        <dbReference type="Rhea" id="RHEA-COMP:10096"/>
        <dbReference type="ChEBI" id="CHEBI:65314"/>
        <dbReference type="ChEBI" id="CHEBI:65315"/>
        <dbReference type="EC" id="5.4.99.22"/>
    </reaction>
</comment>
<comment type="caution">
    <text evidence="10">The sequence shown here is derived from an EMBL/GenBank/DDBJ whole genome shotgun (WGS) entry which is preliminary data.</text>
</comment>
<evidence type="ECO:0000256" key="1">
    <source>
        <dbReference type="ARBA" id="ARBA00008348"/>
    </source>
</evidence>
<accession>A0ABV7WSI3</accession>
<name>A0ABV7WSI3_9GAMM</name>
<evidence type="ECO:0000256" key="2">
    <source>
        <dbReference type="ARBA" id="ARBA00022884"/>
    </source>
</evidence>
<dbReference type="InterPro" id="IPR020103">
    <property type="entry name" value="PsdUridine_synth_cat_dom_sf"/>
</dbReference>
<dbReference type="Proteomes" id="UP001595710">
    <property type="component" value="Unassembled WGS sequence"/>
</dbReference>
<evidence type="ECO:0000256" key="8">
    <source>
        <dbReference type="SAM" id="MobiDB-lite"/>
    </source>
</evidence>
<comment type="function">
    <text evidence="5">Responsible for synthesis of pseudouridine from uracil-2605 in 23S ribosomal RNA.</text>
</comment>
<dbReference type="InterPro" id="IPR018496">
    <property type="entry name" value="PsdUridine_synth_RsuA/RluB_CS"/>
</dbReference>
<evidence type="ECO:0000256" key="5">
    <source>
        <dbReference type="ARBA" id="ARBA00037383"/>
    </source>
</evidence>
<dbReference type="SUPFAM" id="SSF55120">
    <property type="entry name" value="Pseudouridine synthase"/>
    <property type="match status" value="1"/>
</dbReference>
<gene>
    <name evidence="10" type="primary">rluB</name>
    <name evidence="10" type="ORF">ACFOND_06735</name>
</gene>
<dbReference type="GO" id="GO:0160139">
    <property type="term" value="F:23S rRNA pseudouridine(2605) synthase activity"/>
    <property type="evidence" value="ECO:0007669"/>
    <property type="project" value="UniProtKB-EC"/>
</dbReference>
<dbReference type="InterPro" id="IPR002942">
    <property type="entry name" value="S4_RNA-bd"/>
</dbReference>
<reference evidence="11" key="1">
    <citation type="journal article" date="2019" name="Int. J. Syst. Evol. Microbiol.">
        <title>The Global Catalogue of Microorganisms (GCM) 10K type strain sequencing project: providing services to taxonomists for standard genome sequencing and annotation.</title>
        <authorList>
            <consortium name="The Broad Institute Genomics Platform"/>
            <consortium name="The Broad Institute Genome Sequencing Center for Infectious Disease"/>
            <person name="Wu L."/>
            <person name="Ma J."/>
        </authorList>
    </citation>
    <scope>NUCLEOTIDE SEQUENCE [LARGE SCALE GENOMIC DNA]</scope>
    <source>
        <strain evidence="11">CECT 8288</strain>
    </source>
</reference>
<feature type="domain" description="RNA-binding S4" evidence="9">
    <location>
        <begin position="6"/>
        <end position="64"/>
    </location>
</feature>
<dbReference type="SUPFAM" id="SSF55174">
    <property type="entry name" value="Alpha-L RNA-binding motif"/>
    <property type="match status" value="1"/>
</dbReference>
<dbReference type="CDD" id="cd00165">
    <property type="entry name" value="S4"/>
    <property type="match status" value="1"/>
</dbReference>
<protein>
    <recommendedName>
        <fullName evidence="7">Pseudouridine synthase</fullName>
        <ecNumber evidence="7">5.4.99.-</ecNumber>
    </recommendedName>
</protein>
<dbReference type="EMBL" id="JBHRYN010000008">
    <property type="protein sequence ID" value="MFC3701334.1"/>
    <property type="molecule type" value="Genomic_DNA"/>
</dbReference>
<dbReference type="NCBIfam" id="TIGR00093">
    <property type="entry name" value="pseudouridine synthase"/>
    <property type="match status" value="1"/>
</dbReference>
<evidence type="ECO:0000256" key="6">
    <source>
        <dbReference type="PROSITE-ProRule" id="PRU00182"/>
    </source>
</evidence>
<evidence type="ECO:0000313" key="10">
    <source>
        <dbReference type="EMBL" id="MFC3701334.1"/>
    </source>
</evidence>
<dbReference type="SMART" id="SM00363">
    <property type="entry name" value="S4"/>
    <property type="match status" value="1"/>
</dbReference>
<comment type="similarity">
    <text evidence="1 7">Belongs to the pseudouridine synthase RsuA family.</text>
</comment>
<dbReference type="PANTHER" id="PTHR47683:SF3">
    <property type="entry name" value="RIBOSOMAL LARGE SUBUNIT PSEUDOURIDINE SYNTHASE B"/>
    <property type="match status" value="1"/>
</dbReference>
<dbReference type="Gene3D" id="3.10.290.10">
    <property type="entry name" value="RNA-binding S4 domain"/>
    <property type="match status" value="1"/>
</dbReference>
<sequence length="283" mass="32448">MKMSEERIQKVLAKAGVGSRREMERAIEEGRVLVNGQACKLGDKCGPEDELRLDGKAVKVENTQVRRVLVYNKPEGEISTRKDPEGRQTVFDRLPKIPGERWVAVGRLDINTSGLLLFTNDGELANRLMHPSHQIEREYAVRVHGDVTQEHIDNMCNGVELDDGPAKFTDVQYFDGSGSNNWFHVVVLEGRNREVRRLWESQGLQVARLKRVRYGSVFLESTVRAGTFEELTKKDIDRLAASVDLPKMAWKPIVKNKFDPLKRKMEKQRTRRSVENKGRRIKK</sequence>
<organism evidence="10 11">
    <name type="scientific">Reinekea marina</name>
    <dbReference type="NCBI Taxonomy" id="1310421"/>
    <lineage>
        <taxon>Bacteria</taxon>
        <taxon>Pseudomonadati</taxon>
        <taxon>Pseudomonadota</taxon>
        <taxon>Gammaproteobacteria</taxon>
        <taxon>Oceanospirillales</taxon>
        <taxon>Saccharospirillaceae</taxon>
        <taxon>Reinekea</taxon>
    </lineage>
</organism>
<dbReference type="InterPro" id="IPR000748">
    <property type="entry name" value="PsdUridine_synth_RsuA/RluB/E/F"/>
</dbReference>
<dbReference type="InterPro" id="IPR006145">
    <property type="entry name" value="PsdUridine_synth_RsuA/RluA"/>
</dbReference>
<evidence type="ECO:0000313" key="11">
    <source>
        <dbReference type="Proteomes" id="UP001595710"/>
    </source>
</evidence>
<dbReference type="InterPro" id="IPR036986">
    <property type="entry name" value="S4_RNA-bd_sf"/>
</dbReference>
<dbReference type="CDD" id="cd02556">
    <property type="entry name" value="PseudoU_synth_RluB"/>
    <property type="match status" value="1"/>
</dbReference>
<dbReference type="InterPro" id="IPR050343">
    <property type="entry name" value="RsuA_PseudoU_synthase"/>
</dbReference>
<dbReference type="Pfam" id="PF00849">
    <property type="entry name" value="PseudoU_synth_2"/>
    <property type="match status" value="1"/>
</dbReference>
<feature type="compositionally biased region" description="Basic and acidic residues" evidence="8">
    <location>
        <begin position="272"/>
        <end position="283"/>
    </location>
</feature>
<dbReference type="PROSITE" id="PS01149">
    <property type="entry name" value="PSI_RSU"/>
    <property type="match status" value="1"/>
</dbReference>
<keyword evidence="2 6" id="KW-0694">RNA-binding</keyword>
<keyword evidence="11" id="KW-1185">Reference proteome</keyword>
<feature type="region of interest" description="Disordered" evidence="8">
    <location>
        <begin position="261"/>
        <end position="283"/>
    </location>
</feature>
<evidence type="ECO:0000256" key="7">
    <source>
        <dbReference type="RuleBase" id="RU003887"/>
    </source>
</evidence>
<evidence type="ECO:0000256" key="3">
    <source>
        <dbReference type="ARBA" id="ARBA00023235"/>
    </source>
</evidence>
<dbReference type="NCBIfam" id="NF007976">
    <property type="entry name" value="PRK10700.1"/>
    <property type="match status" value="1"/>
</dbReference>
<dbReference type="Pfam" id="PF01479">
    <property type="entry name" value="S4"/>
    <property type="match status" value="1"/>
</dbReference>
<proteinExistence type="inferred from homology"/>
<dbReference type="PANTHER" id="PTHR47683">
    <property type="entry name" value="PSEUDOURIDINE SYNTHASE FAMILY PROTEIN-RELATED"/>
    <property type="match status" value="1"/>
</dbReference>